<keyword evidence="4" id="KW-0276">Fatty acid metabolism</keyword>
<organism evidence="9 10">
    <name type="scientific">Phytophthora sojae (strain P6497)</name>
    <name type="common">Soybean stem and root rot agent</name>
    <name type="synonym">Phytophthora megasperma f. sp. glycines</name>
    <dbReference type="NCBI Taxonomy" id="1094619"/>
    <lineage>
        <taxon>Eukaryota</taxon>
        <taxon>Sar</taxon>
        <taxon>Stramenopiles</taxon>
        <taxon>Oomycota</taxon>
        <taxon>Peronosporomycetes</taxon>
        <taxon>Peronosporales</taxon>
        <taxon>Peronosporaceae</taxon>
        <taxon>Phytophthora</taxon>
    </lineage>
</organism>
<dbReference type="InterPro" id="IPR004568">
    <property type="entry name" value="Ppantetheine-prot_Trfase_dom"/>
</dbReference>
<dbReference type="AlphaFoldDB" id="G4Z9Y6"/>
<evidence type="ECO:0000256" key="6">
    <source>
        <dbReference type="ARBA" id="ARBA00023098"/>
    </source>
</evidence>
<dbReference type="Gene3D" id="3.90.470.20">
    <property type="entry name" value="4'-phosphopantetheinyl transferase domain"/>
    <property type="match status" value="1"/>
</dbReference>
<keyword evidence="2" id="KW-0808">Transferase</keyword>
<accession>G4Z9Y6</accession>
<dbReference type="InterPro" id="IPR037143">
    <property type="entry name" value="4-PPantetheinyl_Trfase_dom_sf"/>
</dbReference>
<dbReference type="NCBIfam" id="TIGR00556">
    <property type="entry name" value="pantethn_trn"/>
    <property type="match status" value="1"/>
</dbReference>
<dbReference type="SUPFAM" id="SSF56214">
    <property type="entry name" value="4'-phosphopantetheinyl transferase"/>
    <property type="match status" value="1"/>
</dbReference>
<name>G4Z9Y6_PHYSP</name>
<dbReference type="GeneID" id="20657146"/>
<dbReference type="STRING" id="1094619.G4Z9Y6"/>
<evidence type="ECO:0000256" key="4">
    <source>
        <dbReference type="ARBA" id="ARBA00022832"/>
    </source>
</evidence>
<keyword evidence="5" id="KW-0460">Magnesium</keyword>
<dbReference type="InParanoid" id="G4Z9Y6"/>
<gene>
    <name evidence="9" type="ORF">PHYSODRAFT_495149</name>
</gene>
<dbReference type="GO" id="GO:0006633">
    <property type="term" value="P:fatty acid biosynthetic process"/>
    <property type="evidence" value="ECO:0007669"/>
    <property type="project" value="UniProtKB-KW"/>
</dbReference>
<keyword evidence="7" id="KW-0275">Fatty acid biosynthesis</keyword>
<keyword evidence="10" id="KW-1185">Reference proteome</keyword>
<evidence type="ECO:0000313" key="10">
    <source>
        <dbReference type="Proteomes" id="UP000002640"/>
    </source>
</evidence>
<dbReference type="OMA" id="GHTERGQ"/>
<evidence type="ECO:0000259" key="8">
    <source>
        <dbReference type="Pfam" id="PF01648"/>
    </source>
</evidence>
<protein>
    <recommendedName>
        <fullName evidence="8">4'-phosphopantetheinyl transferase domain-containing protein</fullName>
    </recommendedName>
</protein>
<sequence>MAPRVFGVGVDVALVSRFERSFARFGERLLRRAFHPTEIAEFYARPSAERATFLASRWAVKEATFKAFQRYRVPFPEIHAVRRGLERPAVPTALPVTEHSKALRLQFSGETEALAKRLRLVEPHVSISHDGDYAVAYVLLQQEVDGELSETMTS</sequence>
<keyword evidence="1" id="KW-0444">Lipid biosynthesis</keyword>
<dbReference type="GO" id="GO:0000287">
    <property type="term" value="F:magnesium ion binding"/>
    <property type="evidence" value="ECO:0007669"/>
    <property type="project" value="InterPro"/>
</dbReference>
<dbReference type="Pfam" id="PF01648">
    <property type="entry name" value="ACPS"/>
    <property type="match status" value="1"/>
</dbReference>
<dbReference type="EMBL" id="JH159153">
    <property type="protein sequence ID" value="EGZ20535.1"/>
    <property type="molecule type" value="Genomic_DNA"/>
</dbReference>
<evidence type="ECO:0000256" key="1">
    <source>
        <dbReference type="ARBA" id="ARBA00022516"/>
    </source>
</evidence>
<feature type="domain" description="4'-phosphopantetheinyl transferase" evidence="8">
    <location>
        <begin position="7"/>
        <end position="90"/>
    </location>
</feature>
<evidence type="ECO:0000256" key="2">
    <source>
        <dbReference type="ARBA" id="ARBA00022679"/>
    </source>
</evidence>
<evidence type="ECO:0000313" key="9">
    <source>
        <dbReference type="EMBL" id="EGZ20535.1"/>
    </source>
</evidence>
<evidence type="ECO:0000256" key="7">
    <source>
        <dbReference type="ARBA" id="ARBA00023160"/>
    </source>
</evidence>
<keyword evidence="6" id="KW-0443">Lipid metabolism</keyword>
<dbReference type="Proteomes" id="UP000002640">
    <property type="component" value="Unassembled WGS sequence"/>
</dbReference>
<keyword evidence="3" id="KW-0479">Metal-binding</keyword>
<evidence type="ECO:0000256" key="5">
    <source>
        <dbReference type="ARBA" id="ARBA00022842"/>
    </source>
</evidence>
<dbReference type="InterPro" id="IPR008278">
    <property type="entry name" value="4-PPantetheinyl_Trfase_dom"/>
</dbReference>
<dbReference type="GO" id="GO:0008897">
    <property type="term" value="F:holo-[acyl-carrier-protein] synthase activity"/>
    <property type="evidence" value="ECO:0007669"/>
    <property type="project" value="InterPro"/>
</dbReference>
<reference evidence="9 10" key="1">
    <citation type="journal article" date="2006" name="Science">
        <title>Phytophthora genome sequences uncover evolutionary origins and mechanisms of pathogenesis.</title>
        <authorList>
            <person name="Tyler B.M."/>
            <person name="Tripathy S."/>
            <person name="Zhang X."/>
            <person name="Dehal P."/>
            <person name="Jiang R.H."/>
            <person name="Aerts A."/>
            <person name="Arredondo F.D."/>
            <person name="Baxter L."/>
            <person name="Bensasson D."/>
            <person name="Beynon J.L."/>
            <person name="Chapman J."/>
            <person name="Damasceno C.M."/>
            <person name="Dorrance A.E."/>
            <person name="Dou D."/>
            <person name="Dickerman A.W."/>
            <person name="Dubchak I.L."/>
            <person name="Garbelotto M."/>
            <person name="Gijzen M."/>
            <person name="Gordon S.G."/>
            <person name="Govers F."/>
            <person name="Grunwald N.J."/>
            <person name="Huang W."/>
            <person name="Ivors K.L."/>
            <person name="Jones R.W."/>
            <person name="Kamoun S."/>
            <person name="Krampis K."/>
            <person name="Lamour K.H."/>
            <person name="Lee M.K."/>
            <person name="McDonald W.H."/>
            <person name="Medina M."/>
            <person name="Meijer H.J."/>
            <person name="Nordberg E.K."/>
            <person name="Maclean D.J."/>
            <person name="Ospina-Giraldo M.D."/>
            <person name="Morris P.F."/>
            <person name="Phuntumart V."/>
            <person name="Putnam N.H."/>
            <person name="Rash S."/>
            <person name="Rose J.K."/>
            <person name="Sakihama Y."/>
            <person name="Salamov A.A."/>
            <person name="Savidor A."/>
            <person name="Scheuring C.F."/>
            <person name="Smith B.M."/>
            <person name="Sobral B.W."/>
            <person name="Terry A."/>
            <person name="Torto-Alalibo T.A."/>
            <person name="Win J."/>
            <person name="Xu Z."/>
            <person name="Zhang H."/>
            <person name="Grigoriev I.V."/>
            <person name="Rokhsar D.S."/>
            <person name="Boore J.L."/>
        </authorList>
    </citation>
    <scope>NUCLEOTIDE SEQUENCE [LARGE SCALE GENOMIC DNA]</scope>
    <source>
        <strain evidence="9 10">P6497</strain>
    </source>
</reference>
<dbReference type="InterPro" id="IPR002582">
    <property type="entry name" value="ACPS"/>
</dbReference>
<dbReference type="RefSeq" id="XP_009523252.1">
    <property type="nucleotide sequence ID" value="XM_009524957.1"/>
</dbReference>
<proteinExistence type="inferred from homology"/>
<dbReference type="KEGG" id="psoj:PHYSODRAFT_495149"/>
<evidence type="ECO:0000256" key="3">
    <source>
        <dbReference type="ARBA" id="ARBA00022723"/>
    </source>
</evidence>
<dbReference type="SMR" id="G4Z9Y6"/>
<dbReference type="HAMAP" id="MF_00101">
    <property type="entry name" value="AcpS"/>
    <property type="match status" value="1"/>
</dbReference>